<protein>
    <submittedName>
        <fullName evidence="2">Transketolase</fullName>
    </submittedName>
</protein>
<dbReference type="KEGG" id="amyt:AMYT_2275"/>
<dbReference type="SUPFAM" id="SSF52518">
    <property type="entry name" value="Thiamin diphosphate-binding fold (THDP-binding)"/>
    <property type="match status" value="1"/>
</dbReference>
<evidence type="ECO:0000313" key="3">
    <source>
        <dbReference type="Proteomes" id="UP000290092"/>
    </source>
</evidence>
<dbReference type="AlphaFoldDB" id="A0AAX2AJL5"/>
<organism evidence="2 3">
    <name type="scientific">Malaciobacter mytili LMG 24559</name>
    <dbReference type="NCBI Taxonomy" id="1032238"/>
    <lineage>
        <taxon>Bacteria</taxon>
        <taxon>Pseudomonadati</taxon>
        <taxon>Campylobacterota</taxon>
        <taxon>Epsilonproteobacteria</taxon>
        <taxon>Campylobacterales</taxon>
        <taxon>Arcobacteraceae</taxon>
        <taxon>Malaciobacter</taxon>
    </lineage>
</organism>
<dbReference type="EMBL" id="NXID01000009">
    <property type="protein sequence ID" value="RXK16386.1"/>
    <property type="molecule type" value="Genomic_DNA"/>
</dbReference>
<sequence>MEIERLINKSQEIRIKLFDLVMQDMKGHIPSSFSSLEIVLNLFYGKIMNFDVTNPNNPNRDRLIVSKGHAAMVLYPILQELGYFDKSELKKFTKPDGILRMYADHTIPGIEAITGSLGHGLGISNGYAYAAKQDNKDYKSFVIIGDGECYEGSIWESAMFASHYKLDNLIVILDVNGLCIMGETKNCIDQGSLENKFRSFGFETINVNGHSHKDIQRGFKIINNKNGKPKAIIAHTVKGKGISFMENHPLWHNKMPTKAQIEQAYKELATNCIIE</sequence>
<dbReference type="Gene3D" id="3.40.50.970">
    <property type="match status" value="1"/>
</dbReference>
<comment type="caution">
    <text evidence="2">The sequence shown here is derived from an EMBL/GenBank/DDBJ whole genome shotgun (WGS) entry which is preliminary data.</text>
</comment>
<reference evidence="2 3" key="1">
    <citation type="submission" date="2017-09" db="EMBL/GenBank/DDBJ databases">
        <title>Genomics of the genus Arcobacter.</title>
        <authorList>
            <person name="Perez-Cataluna A."/>
            <person name="Figueras M.J."/>
            <person name="Salas-Masso N."/>
        </authorList>
    </citation>
    <scope>NUCLEOTIDE SEQUENCE [LARGE SCALE GENOMIC DNA]</scope>
    <source>
        <strain evidence="2 3">CECT 7386</strain>
    </source>
</reference>
<keyword evidence="3" id="KW-1185">Reference proteome</keyword>
<dbReference type="Pfam" id="PF00456">
    <property type="entry name" value="Transketolase_N"/>
    <property type="match status" value="1"/>
</dbReference>
<dbReference type="Proteomes" id="UP000290092">
    <property type="component" value="Unassembled WGS sequence"/>
</dbReference>
<evidence type="ECO:0000259" key="1">
    <source>
        <dbReference type="Pfam" id="PF00456"/>
    </source>
</evidence>
<proteinExistence type="predicted"/>
<feature type="domain" description="Transketolase N-terminal" evidence="1">
    <location>
        <begin position="11"/>
        <end position="266"/>
    </location>
</feature>
<dbReference type="CDD" id="cd02012">
    <property type="entry name" value="TPP_TK"/>
    <property type="match status" value="1"/>
</dbReference>
<name>A0AAX2AJL5_9BACT</name>
<dbReference type="InterPro" id="IPR029061">
    <property type="entry name" value="THDP-binding"/>
</dbReference>
<accession>A0AAX2AJL5</accession>
<dbReference type="RefSeq" id="WP_114842645.1">
    <property type="nucleotide sequence ID" value="NZ_CP031219.1"/>
</dbReference>
<dbReference type="PANTHER" id="PTHR47514:SF2">
    <property type="entry name" value="TRANSKETOLASE"/>
    <property type="match status" value="1"/>
</dbReference>
<dbReference type="InterPro" id="IPR005474">
    <property type="entry name" value="Transketolase_N"/>
</dbReference>
<evidence type="ECO:0000313" key="2">
    <source>
        <dbReference type="EMBL" id="RXK16386.1"/>
    </source>
</evidence>
<gene>
    <name evidence="2" type="ORF">CP985_03550</name>
</gene>
<dbReference type="PANTHER" id="PTHR47514">
    <property type="entry name" value="TRANSKETOLASE N-TERMINAL SECTION-RELATED"/>
    <property type="match status" value="1"/>
</dbReference>